<evidence type="ECO:0000259" key="5">
    <source>
        <dbReference type="Pfam" id="PF01212"/>
    </source>
</evidence>
<evidence type="ECO:0000256" key="2">
    <source>
        <dbReference type="ARBA" id="ARBA00009721"/>
    </source>
</evidence>
<dbReference type="PANTHER" id="PTHR32325:SF4">
    <property type="entry name" value="TRYPTOPHANASE"/>
    <property type="match status" value="1"/>
</dbReference>
<dbReference type="SUPFAM" id="SSF53383">
    <property type="entry name" value="PLP-dependent transferases"/>
    <property type="match status" value="1"/>
</dbReference>
<evidence type="ECO:0000256" key="4">
    <source>
        <dbReference type="ARBA" id="ARBA00023239"/>
    </source>
</evidence>
<dbReference type="Gene3D" id="3.40.640.10">
    <property type="entry name" value="Type I PLP-dependent aspartate aminotransferase-like (Major domain)"/>
    <property type="match status" value="1"/>
</dbReference>
<evidence type="ECO:0000256" key="3">
    <source>
        <dbReference type="ARBA" id="ARBA00022898"/>
    </source>
</evidence>
<dbReference type="Gene3D" id="3.90.1150.10">
    <property type="entry name" value="Aspartate Aminotransferase, domain 1"/>
    <property type="match status" value="1"/>
</dbReference>
<sequence length="448" mass="48846">MVHYKSTMVEPIDLPSRGDRERALEEAGYNVFNLDAEDVFIDLLTDSGTGTMSEDQWAALLRGDESYAGSKSFRRLEAAVDDVMGFPHVVPAHQGRGAENVLYGTLLEEGDVALNNTHFDTTRAHVANQGADPIDCPVEVATDPGAPGDFKGDFSIERGREVVEEVGTDRVPVVIQTITNNSAAGQPVSVENTRRVAEFADEIDATFVIDACRFAENAYFVTEREAEYAEASVADVAREQLGYADALVMSGKKDGLSNVGGFVATQDEALADRCKQRAILYEGFPTYGGMAGRDMEALAVGLREAVEEAYVADRIEGIRTLASLLEDRDVPVYTPTGGHAVYLDAEAVFPHLESSDFPGQVLVCELYREGGVRGVELGSFAFPGTDRPELVRLAVPRRTYHREHFEHVADAAAAVLERADEATGLEIKREPEVPELRHFTAELEPSSR</sequence>
<evidence type="ECO:0000313" key="7">
    <source>
        <dbReference type="Proteomes" id="UP001056855"/>
    </source>
</evidence>
<proteinExistence type="inferred from homology"/>
<dbReference type="InterPro" id="IPR015421">
    <property type="entry name" value="PyrdxlP-dep_Trfase_major"/>
</dbReference>
<evidence type="ECO:0000256" key="1">
    <source>
        <dbReference type="ARBA" id="ARBA00001933"/>
    </source>
</evidence>
<dbReference type="GO" id="GO:0009072">
    <property type="term" value="P:aromatic amino acid metabolic process"/>
    <property type="evidence" value="ECO:0007669"/>
    <property type="project" value="InterPro"/>
</dbReference>
<protein>
    <submittedName>
        <fullName evidence="6">Tryptophanase</fullName>
    </submittedName>
</protein>
<name>A0A9E7N9E5_9EURY</name>
<dbReference type="Pfam" id="PF01212">
    <property type="entry name" value="Beta_elim_lyase"/>
    <property type="match status" value="1"/>
</dbReference>
<dbReference type="AlphaFoldDB" id="A0A9E7N9E5"/>
<dbReference type="InterPro" id="IPR015422">
    <property type="entry name" value="PyrdxlP-dep_Trfase_small"/>
</dbReference>
<dbReference type="PIRSF" id="PIRSF001386">
    <property type="entry name" value="Trpase"/>
    <property type="match status" value="1"/>
</dbReference>
<dbReference type="NCBIfam" id="NF009709">
    <property type="entry name" value="PRK13238.1"/>
    <property type="match status" value="1"/>
</dbReference>
<dbReference type="KEGG" id="sawl:NGM29_02830"/>
<keyword evidence="7" id="KW-1185">Reference proteome</keyword>
<reference evidence="6" key="1">
    <citation type="submission" date="2022-06" db="EMBL/GenBank/DDBJ databases">
        <title>Diverse halophilic archaea isolated from saline environments.</title>
        <authorList>
            <person name="Cui H.-L."/>
        </authorList>
    </citation>
    <scope>NUCLEOTIDE SEQUENCE</scope>
    <source>
        <strain evidence="6">WLHS1</strain>
    </source>
</reference>
<keyword evidence="3" id="KW-0663">Pyridoxal phosphate</keyword>
<dbReference type="InterPro" id="IPR001597">
    <property type="entry name" value="ArAA_b-elim_lyase/Thr_aldolase"/>
</dbReference>
<comment type="similarity">
    <text evidence="2">Belongs to the beta-eliminating lyase family.</text>
</comment>
<dbReference type="InterPro" id="IPR015424">
    <property type="entry name" value="PyrdxlP-dep_Trfase"/>
</dbReference>
<gene>
    <name evidence="6" type="ORF">NGM29_02830</name>
</gene>
<evidence type="ECO:0000313" key="6">
    <source>
        <dbReference type="EMBL" id="UTF54239.1"/>
    </source>
</evidence>
<dbReference type="Proteomes" id="UP001056855">
    <property type="component" value="Chromosome"/>
</dbReference>
<dbReference type="PANTHER" id="PTHR32325">
    <property type="entry name" value="BETA-ELIMINATING LYASE-LIKE PROTEIN-RELATED"/>
    <property type="match status" value="1"/>
</dbReference>
<dbReference type="InterPro" id="IPR011166">
    <property type="entry name" value="Beta-eliminating_lyase"/>
</dbReference>
<dbReference type="EMBL" id="CP100355">
    <property type="protein sequence ID" value="UTF54239.1"/>
    <property type="molecule type" value="Genomic_DNA"/>
</dbReference>
<comment type="cofactor">
    <cofactor evidence="1">
        <name>pyridoxal 5'-phosphate</name>
        <dbReference type="ChEBI" id="CHEBI:597326"/>
    </cofactor>
</comment>
<dbReference type="RefSeq" id="WP_254158813.1">
    <property type="nucleotide sequence ID" value="NZ_CP100355.1"/>
</dbReference>
<keyword evidence="4" id="KW-0456">Lyase</keyword>
<accession>A0A9E7N9E5</accession>
<feature type="domain" description="Aromatic amino acid beta-eliminating lyase/threonine aldolase" evidence="5">
    <location>
        <begin position="42"/>
        <end position="316"/>
    </location>
</feature>
<dbReference type="GO" id="GO:0016830">
    <property type="term" value="F:carbon-carbon lyase activity"/>
    <property type="evidence" value="ECO:0007669"/>
    <property type="project" value="InterPro"/>
</dbReference>
<organism evidence="6 7">
    <name type="scientific">Natronosalvus rutilus</name>
    <dbReference type="NCBI Taxonomy" id="2953753"/>
    <lineage>
        <taxon>Archaea</taxon>
        <taxon>Methanobacteriati</taxon>
        <taxon>Methanobacteriota</taxon>
        <taxon>Stenosarchaea group</taxon>
        <taxon>Halobacteria</taxon>
        <taxon>Halobacteriales</taxon>
        <taxon>Natrialbaceae</taxon>
        <taxon>Natronosalvus</taxon>
    </lineage>
</organism>
<dbReference type="GeneID" id="73288946"/>